<name>A0A4Y9XMU7_9AGAM</name>
<dbReference type="InterPro" id="IPR033121">
    <property type="entry name" value="PEPTIDASE_A1"/>
</dbReference>
<feature type="domain" description="Peptidase A1" evidence="3">
    <location>
        <begin position="1"/>
        <end position="197"/>
    </location>
</feature>
<dbReference type="InterPro" id="IPR021109">
    <property type="entry name" value="Peptidase_aspartic_dom_sf"/>
</dbReference>
<reference evidence="4 5" key="1">
    <citation type="submission" date="2019-02" db="EMBL/GenBank/DDBJ databases">
        <title>Genome sequencing of the rare red list fungi Dentipellis fragilis.</title>
        <authorList>
            <person name="Buettner E."/>
            <person name="Kellner H."/>
        </authorList>
    </citation>
    <scope>NUCLEOTIDE SEQUENCE [LARGE SCALE GENOMIC DNA]</scope>
    <source>
        <strain evidence="4 5">DSM 105465</strain>
    </source>
</reference>
<dbReference type="AlphaFoldDB" id="A0A4Y9XMU7"/>
<dbReference type="Pfam" id="PF00026">
    <property type="entry name" value="Asp"/>
    <property type="match status" value="1"/>
</dbReference>
<keyword evidence="2" id="KW-1015">Disulfide bond</keyword>
<dbReference type="OrthoDB" id="771136at2759"/>
<comment type="similarity">
    <text evidence="1">Belongs to the peptidase A1 family.</text>
</comment>
<evidence type="ECO:0000256" key="1">
    <source>
        <dbReference type="ARBA" id="ARBA00007447"/>
    </source>
</evidence>
<keyword evidence="5" id="KW-1185">Reference proteome</keyword>
<dbReference type="Proteomes" id="UP000298327">
    <property type="component" value="Unassembled WGS sequence"/>
</dbReference>
<dbReference type="EMBL" id="SEOQ01001471">
    <property type="protein sequence ID" value="TFY51634.1"/>
    <property type="molecule type" value="Genomic_DNA"/>
</dbReference>
<feature type="disulfide bond" evidence="2">
    <location>
        <begin position="124"/>
        <end position="158"/>
    </location>
</feature>
<dbReference type="SUPFAM" id="SSF50630">
    <property type="entry name" value="Acid proteases"/>
    <property type="match status" value="1"/>
</dbReference>
<dbReference type="PROSITE" id="PS51767">
    <property type="entry name" value="PEPTIDASE_A1"/>
    <property type="match status" value="1"/>
</dbReference>
<dbReference type="PANTHER" id="PTHR47966">
    <property type="entry name" value="BETA-SITE APP-CLEAVING ENZYME, ISOFORM A-RELATED"/>
    <property type="match status" value="1"/>
</dbReference>
<dbReference type="InterPro" id="IPR034164">
    <property type="entry name" value="Pepsin-like_dom"/>
</dbReference>
<dbReference type="GO" id="GO:0004190">
    <property type="term" value="F:aspartic-type endopeptidase activity"/>
    <property type="evidence" value="ECO:0007669"/>
    <property type="project" value="InterPro"/>
</dbReference>
<evidence type="ECO:0000256" key="2">
    <source>
        <dbReference type="PIRSR" id="PIRSR601461-2"/>
    </source>
</evidence>
<proteinExistence type="inferred from homology"/>
<sequence>MKVLNIVEVLALREGIPAPIMGWYLSRSRDGKHDAQLSLGAPNPDKVNPATLTPRIPNLDSGYWAVPVNGAKINGVPIPGIPVRVGNFATAVPQILMSPEDANRINQQLGATLDSSTQKFYIPCDTNLQLSLTIGGRDWVIDPRDLVFLQDVHPSGLCLSNIQAGPSNLFGTWLLGTTFMKNAYVIMDYAANTVQLAQLR</sequence>
<comment type="caution">
    <text evidence="4">The sequence shown here is derived from an EMBL/GenBank/DDBJ whole genome shotgun (WGS) entry which is preliminary data.</text>
</comment>
<dbReference type="GO" id="GO:0006508">
    <property type="term" value="P:proteolysis"/>
    <property type="evidence" value="ECO:0007669"/>
    <property type="project" value="InterPro"/>
</dbReference>
<accession>A0A4Y9XMU7</accession>
<dbReference type="InterPro" id="IPR001461">
    <property type="entry name" value="Aspartic_peptidase_A1"/>
</dbReference>
<evidence type="ECO:0000259" key="3">
    <source>
        <dbReference type="PROSITE" id="PS51767"/>
    </source>
</evidence>
<evidence type="ECO:0000313" key="4">
    <source>
        <dbReference type="EMBL" id="TFY51634.1"/>
    </source>
</evidence>
<gene>
    <name evidence="4" type="ORF">EVG20_g10913</name>
</gene>
<protein>
    <recommendedName>
        <fullName evidence="3">Peptidase A1 domain-containing protein</fullName>
    </recommendedName>
</protein>
<organism evidence="4 5">
    <name type="scientific">Dentipellis fragilis</name>
    <dbReference type="NCBI Taxonomy" id="205917"/>
    <lineage>
        <taxon>Eukaryota</taxon>
        <taxon>Fungi</taxon>
        <taxon>Dikarya</taxon>
        <taxon>Basidiomycota</taxon>
        <taxon>Agaricomycotina</taxon>
        <taxon>Agaricomycetes</taxon>
        <taxon>Russulales</taxon>
        <taxon>Hericiaceae</taxon>
        <taxon>Dentipellis</taxon>
    </lineage>
</organism>
<evidence type="ECO:0000313" key="5">
    <source>
        <dbReference type="Proteomes" id="UP000298327"/>
    </source>
</evidence>
<dbReference type="Gene3D" id="2.40.70.10">
    <property type="entry name" value="Acid Proteases"/>
    <property type="match status" value="1"/>
</dbReference>
<dbReference type="PANTHER" id="PTHR47966:SF75">
    <property type="entry name" value="ENDOPEPTIDASE (CTSD), PUTATIVE (AFU_ORTHOLOGUE AFUA_4G07040)-RELATED"/>
    <property type="match status" value="1"/>
</dbReference>
<dbReference type="CDD" id="cd05471">
    <property type="entry name" value="pepsin_like"/>
    <property type="match status" value="1"/>
</dbReference>